<comment type="subcellular location">
    <subcellularLocation>
        <location evidence="1">Membrane</location>
        <topology evidence="1">Multi-pass membrane protein</topology>
    </subcellularLocation>
</comment>
<dbReference type="PANTHER" id="PTHR33048:SF47">
    <property type="entry name" value="INTEGRAL MEMBRANE PROTEIN-RELATED"/>
    <property type="match status" value="1"/>
</dbReference>
<protein>
    <recommendedName>
        <fullName evidence="7">Rhodopsin domain-containing protein</fullName>
    </recommendedName>
</protein>
<evidence type="ECO:0000256" key="4">
    <source>
        <dbReference type="ARBA" id="ARBA00023136"/>
    </source>
</evidence>
<keyword evidence="9" id="KW-1185">Reference proteome</keyword>
<proteinExistence type="inferred from homology"/>
<sequence length="289" mass="32444">MSSEQTTVIGLSISMPLIATLVVGLRVYTRVSLKRLRLQADDYLIMGSLVFGYAVSVCSLLAVYLGGVGNHLELGENGRIQHPREYEAFAKTLWVLEFVVAISLGMAKLSILFLYKKIFSVSRIFEFAAWTMIAIVSIGTVGIFFANLLVILTMPWPQIWNLRMSTSTKIQVVTVFVLGYFVIGADIARCVLTVPVLESSNTELDWTYTRAPVVYWTVIETDVSIISATLPTLRPLLLKWKVIKSTMTGSHSNPHPQTLRPYPTRATQHVHNQDYHLAYIFRDGSLDRN</sequence>
<feature type="transmembrane region" description="Helical" evidence="6">
    <location>
        <begin position="127"/>
        <end position="152"/>
    </location>
</feature>
<feature type="domain" description="Rhodopsin" evidence="7">
    <location>
        <begin position="25"/>
        <end position="148"/>
    </location>
</feature>
<evidence type="ECO:0000256" key="6">
    <source>
        <dbReference type="SAM" id="Phobius"/>
    </source>
</evidence>
<feature type="domain" description="Rhodopsin" evidence="7">
    <location>
        <begin position="149"/>
        <end position="237"/>
    </location>
</feature>
<feature type="transmembrane region" description="Helical" evidence="6">
    <location>
        <begin position="43"/>
        <end position="65"/>
    </location>
</feature>
<dbReference type="Proteomes" id="UP001172101">
    <property type="component" value="Unassembled WGS sequence"/>
</dbReference>
<dbReference type="InterPro" id="IPR052337">
    <property type="entry name" value="SAT4-like"/>
</dbReference>
<keyword evidence="3 6" id="KW-1133">Transmembrane helix</keyword>
<accession>A0AA40ADU2</accession>
<organism evidence="8 9">
    <name type="scientific">Lasiosphaeria miniovina</name>
    <dbReference type="NCBI Taxonomy" id="1954250"/>
    <lineage>
        <taxon>Eukaryota</taxon>
        <taxon>Fungi</taxon>
        <taxon>Dikarya</taxon>
        <taxon>Ascomycota</taxon>
        <taxon>Pezizomycotina</taxon>
        <taxon>Sordariomycetes</taxon>
        <taxon>Sordariomycetidae</taxon>
        <taxon>Sordariales</taxon>
        <taxon>Lasiosphaeriaceae</taxon>
        <taxon>Lasiosphaeria</taxon>
    </lineage>
</organism>
<feature type="transmembrane region" description="Helical" evidence="6">
    <location>
        <begin position="6"/>
        <end position="31"/>
    </location>
</feature>
<comment type="similarity">
    <text evidence="5">Belongs to the SAT4 family.</text>
</comment>
<evidence type="ECO:0000256" key="1">
    <source>
        <dbReference type="ARBA" id="ARBA00004141"/>
    </source>
</evidence>
<keyword evidence="2 6" id="KW-0812">Transmembrane</keyword>
<dbReference type="RefSeq" id="XP_060295396.1">
    <property type="nucleotide sequence ID" value="XM_060445791.1"/>
</dbReference>
<dbReference type="GeneID" id="85329061"/>
<comment type="caution">
    <text evidence="8">The sequence shown here is derived from an EMBL/GenBank/DDBJ whole genome shotgun (WGS) entry which is preliminary data.</text>
</comment>
<gene>
    <name evidence="8" type="ORF">B0T26DRAFT_754116</name>
</gene>
<feature type="transmembrane region" description="Helical" evidence="6">
    <location>
        <begin position="172"/>
        <end position="192"/>
    </location>
</feature>
<evidence type="ECO:0000256" key="2">
    <source>
        <dbReference type="ARBA" id="ARBA00022692"/>
    </source>
</evidence>
<evidence type="ECO:0000256" key="5">
    <source>
        <dbReference type="ARBA" id="ARBA00038359"/>
    </source>
</evidence>
<reference evidence="8" key="1">
    <citation type="submission" date="2023-06" db="EMBL/GenBank/DDBJ databases">
        <title>Genome-scale phylogeny and comparative genomics of the fungal order Sordariales.</title>
        <authorList>
            <consortium name="Lawrence Berkeley National Laboratory"/>
            <person name="Hensen N."/>
            <person name="Bonometti L."/>
            <person name="Westerberg I."/>
            <person name="Brannstrom I.O."/>
            <person name="Guillou S."/>
            <person name="Cros-Aarteil S."/>
            <person name="Calhoun S."/>
            <person name="Haridas S."/>
            <person name="Kuo A."/>
            <person name="Mondo S."/>
            <person name="Pangilinan J."/>
            <person name="Riley R."/>
            <person name="LaButti K."/>
            <person name="Andreopoulos B."/>
            <person name="Lipzen A."/>
            <person name="Chen C."/>
            <person name="Yanf M."/>
            <person name="Daum C."/>
            <person name="Ng V."/>
            <person name="Clum A."/>
            <person name="Steindorff A."/>
            <person name="Ohm R."/>
            <person name="Martin F."/>
            <person name="Silar P."/>
            <person name="Natvig D."/>
            <person name="Lalanne C."/>
            <person name="Gautier V."/>
            <person name="Ament-velasquez S.L."/>
            <person name="Kruys A."/>
            <person name="Hutchinson M.I."/>
            <person name="Powell A.J."/>
            <person name="Barry K."/>
            <person name="Miller A.N."/>
            <person name="Grigoriev I.V."/>
            <person name="Debuchy R."/>
            <person name="Gladieux P."/>
            <person name="Thoren M.H."/>
            <person name="Johannesson H."/>
        </authorList>
    </citation>
    <scope>NUCLEOTIDE SEQUENCE</scope>
    <source>
        <strain evidence="8">SMH2392-1A</strain>
    </source>
</reference>
<dbReference type="PANTHER" id="PTHR33048">
    <property type="entry name" value="PTH11-LIKE INTEGRAL MEMBRANE PROTEIN (AFU_ORTHOLOGUE AFUA_5G11245)"/>
    <property type="match status" value="1"/>
</dbReference>
<evidence type="ECO:0000313" key="9">
    <source>
        <dbReference type="Proteomes" id="UP001172101"/>
    </source>
</evidence>
<evidence type="ECO:0000313" key="8">
    <source>
        <dbReference type="EMBL" id="KAK0714074.1"/>
    </source>
</evidence>
<evidence type="ECO:0000259" key="7">
    <source>
        <dbReference type="Pfam" id="PF20684"/>
    </source>
</evidence>
<dbReference type="AlphaFoldDB" id="A0AA40ADU2"/>
<evidence type="ECO:0000256" key="3">
    <source>
        <dbReference type="ARBA" id="ARBA00022989"/>
    </source>
</evidence>
<feature type="transmembrane region" description="Helical" evidence="6">
    <location>
        <begin position="93"/>
        <end position="115"/>
    </location>
</feature>
<keyword evidence="4 6" id="KW-0472">Membrane</keyword>
<name>A0AA40ADU2_9PEZI</name>
<dbReference type="Pfam" id="PF20684">
    <property type="entry name" value="Fung_rhodopsin"/>
    <property type="match status" value="2"/>
</dbReference>
<dbReference type="GO" id="GO:0016020">
    <property type="term" value="C:membrane"/>
    <property type="evidence" value="ECO:0007669"/>
    <property type="project" value="UniProtKB-SubCell"/>
</dbReference>
<dbReference type="InterPro" id="IPR049326">
    <property type="entry name" value="Rhodopsin_dom_fungi"/>
</dbReference>
<dbReference type="EMBL" id="JAUIRO010000005">
    <property type="protein sequence ID" value="KAK0714074.1"/>
    <property type="molecule type" value="Genomic_DNA"/>
</dbReference>